<dbReference type="SUPFAM" id="SSF55424">
    <property type="entry name" value="FAD/NAD-linked reductases, dimerisation (C-terminal) domain"/>
    <property type="match status" value="1"/>
</dbReference>
<keyword evidence="14 17" id="KW-0676">Redox-active center</keyword>
<evidence type="ECO:0000256" key="17">
    <source>
        <dbReference type="RuleBase" id="RU003691"/>
    </source>
</evidence>
<dbReference type="Pfam" id="PF07992">
    <property type="entry name" value="Pyr_redox_2"/>
    <property type="match status" value="1"/>
</dbReference>
<dbReference type="GO" id="GO:0004362">
    <property type="term" value="F:glutathione-disulfide reductase (NADPH) activity"/>
    <property type="evidence" value="ECO:0007669"/>
    <property type="project" value="UniProtKB-EC"/>
</dbReference>
<dbReference type="InterPro" id="IPR036188">
    <property type="entry name" value="FAD/NAD-bd_sf"/>
</dbReference>
<evidence type="ECO:0000256" key="6">
    <source>
        <dbReference type="ARBA" id="ARBA00022490"/>
    </source>
</evidence>
<dbReference type="InterPro" id="IPR016156">
    <property type="entry name" value="FAD/NAD-linked_Rdtase_dimer_sf"/>
</dbReference>
<dbReference type="PROSITE" id="PS00076">
    <property type="entry name" value="PYRIDINE_REDOX_1"/>
    <property type="match status" value="1"/>
</dbReference>
<evidence type="ECO:0000256" key="9">
    <source>
        <dbReference type="ARBA" id="ARBA00022857"/>
    </source>
</evidence>
<dbReference type="PANTHER" id="PTHR42737:SF2">
    <property type="entry name" value="GLUTATHIONE REDUCTASE"/>
    <property type="match status" value="1"/>
</dbReference>
<sequence>MASDPSSTDITRFDFLVIGGGSGGLAGARRASELGASAAVIESHKLGGTCVNVGCVPKKVMWNAAVHAEYLHDHSDYGFEVGNVRFSWEALKTKRDAYISHLNRIYRNNLDKAKIQTIQGHARFTNDPEPTVEVNGKKYTAPHILIATGGQPSVLSDTEVPGASLGITSDGFFELESLPKRSVVVGAGYIAVEMAGILSTLGSKTSLIIRQTGVLRNFDSLISTNCTKELQNSGIDLWKNSQVRSVCKTDKGLEVTIATRDPERKNEEEKLRTIQEVDCLLWAIGRQPNITGLNIGHLNVDTDEKGHIVVDEFQNTSRAGIYAVGDVCGRALLTPEEAVRSNGKENVKIYKTSFTPMYHAITNRKSQCVMKLVCVGKEEKVVGLHMQGLGCDEMLQGFSVAIKMGATKADFDKTVAIHPTSSEEFVTMR</sequence>
<reference evidence="20" key="3">
    <citation type="submission" date="2025-09" db="UniProtKB">
        <authorList>
            <consortium name="Ensembl"/>
        </authorList>
    </citation>
    <scope>IDENTIFICATION</scope>
</reference>
<evidence type="ECO:0000256" key="8">
    <source>
        <dbReference type="ARBA" id="ARBA00022827"/>
    </source>
</evidence>
<comment type="subcellular location">
    <subcellularLocation>
        <location evidence="3">Cytoplasm</location>
    </subcellularLocation>
    <subcellularLocation>
        <location evidence="2">Mitochondrion</location>
    </subcellularLocation>
</comment>
<evidence type="ECO:0000256" key="15">
    <source>
        <dbReference type="ARBA" id="ARBA00049142"/>
    </source>
</evidence>
<evidence type="ECO:0000256" key="2">
    <source>
        <dbReference type="ARBA" id="ARBA00004173"/>
    </source>
</evidence>
<dbReference type="Pfam" id="PF02852">
    <property type="entry name" value="Pyr_redox_dim"/>
    <property type="match status" value="1"/>
</dbReference>
<dbReference type="InterPro" id="IPR012999">
    <property type="entry name" value="Pyr_OxRdtase_I_AS"/>
</dbReference>
<dbReference type="InterPro" id="IPR004099">
    <property type="entry name" value="Pyr_nucl-diS_OxRdtase_dimer"/>
</dbReference>
<dbReference type="GO" id="GO:0005739">
    <property type="term" value="C:mitochondrion"/>
    <property type="evidence" value="ECO:0007669"/>
    <property type="project" value="UniProtKB-SubCell"/>
</dbReference>
<proteinExistence type="inferred from homology"/>
<evidence type="ECO:0000313" key="21">
    <source>
        <dbReference type="Proteomes" id="UP000005226"/>
    </source>
</evidence>
<reference evidence="20 21" key="1">
    <citation type="journal article" date="2011" name="Genome Biol. Evol.">
        <title>Integration of the genetic map and genome assembly of fugu facilitates insights into distinct features of genome evolution in teleosts and mammals.</title>
        <authorList>
            <person name="Kai W."/>
            <person name="Kikuchi K."/>
            <person name="Tohari S."/>
            <person name="Chew A.K."/>
            <person name="Tay A."/>
            <person name="Fujiwara A."/>
            <person name="Hosoya S."/>
            <person name="Suetake H."/>
            <person name="Naruse K."/>
            <person name="Brenner S."/>
            <person name="Suzuki Y."/>
            <person name="Venkatesh B."/>
        </authorList>
    </citation>
    <scope>NUCLEOTIDE SEQUENCE [LARGE SCALE GENOMIC DNA]</scope>
</reference>
<dbReference type="GO" id="GO:0005829">
    <property type="term" value="C:cytosol"/>
    <property type="evidence" value="ECO:0007669"/>
    <property type="project" value="TreeGrafter"/>
</dbReference>
<dbReference type="SUPFAM" id="SSF51905">
    <property type="entry name" value="FAD/NAD(P)-binding domain"/>
    <property type="match status" value="1"/>
</dbReference>
<dbReference type="Proteomes" id="UP000005226">
    <property type="component" value="Chromosome 14"/>
</dbReference>
<keyword evidence="6" id="KW-0963">Cytoplasm</keyword>
<dbReference type="FunFam" id="3.30.390.30:FF:000003">
    <property type="entry name" value="Glutathione reductase"/>
    <property type="match status" value="1"/>
</dbReference>
<keyword evidence="7 17" id="KW-0285">Flavoprotein</keyword>
<evidence type="ECO:0000256" key="7">
    <source>
        <dbReference type="ARBA" id="ARBA00022630"/>
    </source>
</evidence>
<evidence type="ECO:0000256" key="1">
    <source>
        <dbReference type="ARBA" id="ARBA00001974"/>
    </source>
</evidence>
<dbReference type="InterPro" id="IPR046952">
    <property type="entry name" value="GSHR/TRXR-like"/>
</dbReference>
<keyword evidence="10" id="KW-0809">Transit peptide</keyword>
<evidence type="ECO:0000256" key="14">
    <source>
        <dbReference type="ARBA" id="ARBA00023284"/>
    </source>
</evidence>
<comment type="cofactor">
    <cofactor evidence="1">
        <name>FAD</name>
        <dbReference type="ChEBI" id="CHEBI:57692"/>
    </cofactor>
</comment>
<name>A0A674N700_TAKRU</name>
<keyword evidence="21" id="KW-1185">Reference proteome</keyword>
<dbReference type="Ensembl" id="ENSTRUT00000063867.1">
    <property type="protein sequence ID" value="ENSTRUP00000069498.1"/>
    <property type="gene ID" value="ENSTRUG00000014303.3"/>
</dbReference>
<evidence type="ECO:0000256" key="10">
    <source>
        <dbReference type="ARBA" id="ARBA00022946"/>
    </source>
</evidence>
<evidence type="ECO:0000259" key="19">
    <source>
        <dbReference type="Pfam" id="PF07992"/>
    </source>
</evidence>
<organism evidence="20 21">
    <name type="scientific">Takifugu rubripes</name>
    <name type="common">Japanese pufferfish</name>
    <name type="synonym">Fugu rubripes</name>
    <dbReference type="NCBI Taxonomy" id="31033"/>
    <lineage>
        <taxon>Eukaryota</taxon>
        <taxon>Metazoa</taxon>
        <taxon>Chordata</taxon>
        <taxon>Craniata</taxon>
        <taxon>Vertebrata</taxon>
        <taxon>Euteleostomi</taxon>
        <taxon>Actinopterygii</taxon>
        <taxon>Neopterygii</taxon>
        <taxon>Teleostei</taxon>
        <taxon>Neoteleostei</taxon>
        <taxon>Acanthomorphata</taxon>
        <taxon>Eupercaria</taxon>
        <taxon>Tetraodontiformes</taxon>
        <taxon>Tetradontoidea</taxon>
        <taxon>Tetraodontidae</taxon>
        <taxon>Takifugu</taxon>
    </lineage>
</organism>
<dbReference type="GO" id="GO:0006749">
    <property type="term" value="P:glutathione metabolic process"/>
    <property type="evidence" value="ECO:0007669"/>
    <property type="project" value="TreeGrafter"/>
</dbReference>
<keyword evidence="9" id="KW-0521">NADP</keyword>
<dbReference type="PRINTS" id="PR00411">
    <property type="entry name" value="PNDRDTASEI"/>
</dbReference>
<dbReference type="Gene3D" id="3.30.390.30">
    <property type="match status" value="1"/>
</dbReference>
<dbReference type="FunFam" id="3.50.50.60:FF:000484">
    <property type="entry name" value="Glutathione reductase, mitochondrial"/>
    <property type="match status" value="1"/>
</dbReference>
<keyword evidence="12" id="KW-0496">Mitochondrion</keyword>
<evidence type="ECO:0000259" key="18">
    <source>
        <dbReference type="Pfam" id="PF02852"/>
    </source>
</evidence>
<dbReference type="Gene3D" id="3.50.50.60">
    <property type="entry name" value="FAD/NAD(P)-binding domain"/>
    <property type="match status" value="1"/>
</dbReference>
<evidence type="ECO:0000256" key="11">
    <source>
        <dbReference type="ARBA" id="ARBA00023002"/>
    </source>
</evidence>
<dbReference type="GO" id="GO:0034599">
    <property type="term" value="P:cellular response to oxidative stress"/>
    <property type="evidence" value="ECO:0007669"/>
    <property type="project" value="TreeGrafter"/>
</dbReference>
<evidence type="ECO:0000256" key="4">
    <source>
        <dbReference type="ARBA" id="ARBA00007532"/>
    </source>
</evidence>
<dbReference type="GeneTree" id="ENSGT00940000156986"/>
<dbReference type="InterPro" id="IPR023753">
    <property type="entry name" value="FAD/NAD-binding_dom"/>
</dbReference>
<accession>A0A674N700</accession>
<dbReference type="GO" id="GO:0045454">
    <property type="term" value="P:cell redox homeostasis"/>
    <property type="evidence" value="ECO:0007669"/>
    <property type="project" value="InterPro"/>
</dbReference>
<keyword evidence="13" id="KW-1015">Disulfide bond</keyword>
<evidence type="ECO:0000313" key="20">
    <source>
        <dbReference type="Ensembl" id="ENSTRUP00000069498.1"/>
    </source>
</evidence>
<dbReference type="PANTHER" id="PTHR42737">
    <property type="entry name" value="GLUTATHIONE REDUCTASE"/>
    <property type="match status" value="1"/>
</dbReference>
<evidence type="ECO:0000256" key="5">
    <source>
        <dbReference type="ARBA" id="ARBA00012607"/>
    </source>
</evidence>
<reference evidence="20" key="2">
    <citation type="submission" date="2025-08" db="UniProtKB">
        <authorList>
            <consortium name="Ensembl"/>
        </authorList>
    </citation>
    <scope>IDENTIFICATION</scope>
</reference>
<protein>
    <recommendedName>
        <fullName evidence="16">Glutathione reductase, mitochondrial</fullName>
        <ecNumber evidence="5">1.8.1.7</ecNumber>
    </recommendedName>
</protein>
<feature type="domain" description="FAD/NAD(P)-binding" evidence="19">
    <location>
        <begin position="14"/>
        <end position="330"/>
    </location>
</feature>
<keyword evidence="8 17" id="KW-0274">FAD</keyword>
<gene>
    <name evidence="20" type="primary">gsr</name>
</gene>
<evidence type="ECO:0000256" key="12">
    <source>
        <dbReference type="ARBA" id="ARBA00023128"/>
    </source>
</evidence>
<dbReference type="PRINTS" id="PR00368">
    <property type="entry name" value="FADPNR"/>
</dbReference>
<dbReference type="AlphaFoldDB" id="A0A674N700"/>
<keyword evidence="11 17" id="KW-0560">Oxidoreductase</keyword>
<evidence type="ECO:0000256" key="16">
    <source>
        <dbReference type="ARBA" id="ARBA00074335"/>
    </source>
</evidence>
<evidence type="ECO:0000256" key="13">
    <source>
        <dbReference type="ARBA" id="ARBA00023157"/>
    </source>
</evidence>
<comment type="similarity">
    <text evidence="4 17">Belongs to the class-I pyridine nucleotide-disulfide oxidoreductase family.</text>
</comment>
<comment type="catalytic activity">
    <reaction evidence="15">
        <text>2 glutathione + NADP(+) = glutathione disulfide + NADPH + H(+)</text>
        <dbReference type="Rhea" id="RHEA:11740"/>
        <dbReference type="ChEBI" id="CHEBI:15378"/>
        <dbReference type="ChEBI" id="CHEBI:57783"/>
        <dbReference type="ChEBI" id="CHEBI:57925"/>
        <dbReference type="ChEBI" id="CHEBI:58297"/>
        <dbReference type="ChEBI" id="CHEBI:58349"/>
        <dbReference type="EC" id="1.8.1.7"/>
    </reaction>
</comment>
<dbReference type="GO" id="GO:0050660">
    <property type="term" value="F:flavin adenine dinucleotide binding"/>
    <property type="evidence" value="ECO:0007669"/>
    <property type="project" value="InterPro"/>
</dbReference>
<feature type="domain" description="Pyridine nucleotide-disulphide oxidoreductase dimerisation" evidence="18">
    <location>
        <begin position="333"/>
        <end position="428"/>
    </location>
</feature>
<dbReference type="EC" id="1.8.1.7" evidence="5"/>
<evidence type="ECO:0000256" key="3">
    <source>
        <dbReference type="ARBA" id="ARBA00004496"/>
    </source>
</evidence>